<dbReference type="EMBL" id="OV121137">
    <property type="protein sequence ID" value="CAH0558874.1"/>
    <property type="molecule type" value="Genomic_DNA"/>
</dbReference>
<sequence>LQKFKKVNDTQWEEHWTVETEEKIASIASSKSNMMTYIGKLGSLNWLDDHGEILENVYNIINVSHIAMIYPTGDTIATIGSKQKLYIIKTQNGMLVTEYELENNPISLGSNPEFPYVAVGYDDGILELISAYKKKELKQMAMFRLTKNPISNIYFCTYGKIIVAGNLEVGEFFILEVSTQECRFLPESLILLR</sequence>
<reference evidence="1" key="1">
    <citation type="submission" date="2021-12" db="EMBL/GenBank/DDBJ databases">
        <authorList>
            <person name="King R."/>
        </authorList>
    </citation>
    <scope>NUCLEOTIDE SEQUENCE</scope>
</reference>
<accession>A0A9P0FIX5</accession>
<name>A0A9P0FIX5_BRAAE</name>
<dbReference type="SUPFAM" id="SSF50978">
    <property type="entry name" value="WD40 repeat-like"/>
    <property type="match status" value="1"/>
</dbReference>
<evidence type="ECO:0000313" key="2">
    <source>
        <dbReference type="Proteomes" id="UP001154078"/>
    </source>
</evidence>
<dbReference type="OrthoDB" id="535167at2759"/>
<proteinExistence type="predicted"/>
<feature type="non-terminal residue" evidence="1">
    <location>
        <position position="1"/>
    </location>
</feature>
<evidence type="ECO:0000313" key="1">
    <source>
        <dbReference type="EMBL" id="CAH0558874.1"/>
    </source>
</evidence>
<dbReference type="InterPro" id="IPR036322">
    <property type="entry name" value="WD40_repeat_dom_sf"/>
</dbReference>
<gene>
    <name evidence="1" type="ORF">MELIAE_LOCUS9109</name>
</gene>
<dbReference type="Proteomes" id="UP001154078">
    <property type="component" value="Chromosome 6"/>
</dbReference>
<protein>
    <submittedName>
        <fullName evidence="1">Uncharacterized protein</fullName>
    </submittedName>
</protein>
<dbReference type="Gene3D" id="2.130.10.10">
    <property type="entry name" value="YVTN repeat-like/Quinoprotein amine dehydrogenase"/>
    <property type="match status" value="1"/>
</dbReference>
<dbReference type="AlphaFoldDB" id="A0A9P0FIX5"/>
<organism evidence="1 2">
    <name type="scientific">Brassicogethes aeneus</name>
    <name type="common">Rape pollen beetle</name>
    <name type="synonym">Meligethes aeneus</name>
    <dbReference type="NCBI Taxonomy" id="1431903"/>
    <lineage>
        <taxon>Eukaryota</taxon>
        <taxon>Metazoa</taxon>
        <taxon>Ecdysozoa</taxon>
        <taxon>Arthropoda</taxon>
        <taxon>Hexapoda</taxon>
        <taxon>Insecta</taxon>
        <taxon>Pterygota</taxon>
        <taxon>Neoptera</taxon>
        <taxon>Endopterygota</taxon>
        <taxon>Coleoptera</taxon>
        <taxon>Polyphaga</taxon>
        <taxon>Cucujiformia</taxon>
        <taxon>Nitidulidae</taxon>
        <taxon>Meligethinae</taxon>
        <taxon>Brassicogethes</taxon>
    </lineage>
</organism>
<dbReference type="InterPro" id="IPR015943">
    <property type="entry name" value="WD40/YVTN_repeat-like_dom_sf"/>
</dbReference>
<keyword evidence="2" id="KW-1185">Reference proteome</keyword>